<feature type="transmembrane region" description="Helical" evidence="1">
    <location>
        <begin position="48"/>
        <end position="74"/>
    </location>
</feature>
<dbReference type="Pfam" id="PF09990">
    <property type="entry name" value="DUF2231"/>
    <property type="match status" value="1"/>
</dbReference>
<evidence type="ECO:0000313" key="5">
    <source>
        <dbReference type="Proteomes" id="UP001358417"/>
    </source>
</evidence>
<protein>
    <recommendedName>
        <fullName evidence="3">DUF2231 domain-containing protein</fullName>
    </recommendedName>
</protein>
<evidence type="ECO:0000256" key="2">
    <source>
        <dbReference type="SAM" id="SignalP"/>
    </source>
</evidence>
<dbReference type="RefSeq" id="XP_064702701.1">
    <property type="nucleotide sequence ID" value="XM_064850632.1"/>
</dbReference>
<dbReference type="AlphaFoldDB" id="A0AAV9MZJ5"/>
<feature type="domain" description="DUF2231" evidence="3">
    <location>
        <begin position="4"/>
        <end position="154"/>
    </location>
</feature>
<keyword evidence="2" id="KW-0732">Signal</keyword>
<organism evidence="4 5">
    <name type="scientific">Exophiala bonariae</name>
    <dbReference type="NCBI Taxonomy" id="1690606"/>
    <lineage>
        <taxon>Eukaryota</taxon>
        <taxon>Fungi</taxon>
        <taxon>Dikarya</taxon>
        <taxon>Ascomycota</taxon>
        <taxon>Pezizomycotina</taxon>
        <taxon>Eurotiomycetes</taxon>
        <taxon>Chaetothyriomycetidae</taxon>
        <taxon>Chaetothyriales</taxon>
        <taxon>Herpotrichiellaceae</taxon>
        <taxon>Exophiala</taxon>
    </lineage>
</organism>
<feature type="transmembrane region" description="Helical" evidence="1">
    <location>
        <begin position="94"/>
        <end position="114"/>
    </location>
</feature>
<keyword evidence="1" id="KW-1133">Transmembrane helix</keyword>
<keyword evidence="1" id="KW-0472">Membrane</keyword>
<evidence type="ECO:0000256" key="1">
    <source>
        <dbReference type="SAM" id="Phobius"/>
    </source>
</evidence>
<keyword evidence="1" id="KW-0812">Transmembrane</keyword>
<reference evidence="4 5" key="1">
    <citation type="submission" date="2023-08" db="EMBL/GenBank/DDBJ databases">
        <title>Black Yeasts Isolated from many extreme environments.</title>
        <authorList>
            <person name="Coleine C."/>
            <person name="Stajich J.E."/>
            <person name="Selbmann L."/>
        </authorList>
    </citation>
    <scope>NUCLEOTIDE SEQUENCE [LARGE SCALE GENOMIC DNA]</scope>
    <source>
        <strain evidence="4 5">CCFEE 5792</strain>
    </source>
</reference>
<feature type="transmembrane region" description="Helical" evidence="1">
    <location>
        <begin position="126"/>
        <end position="148"/>
    </location>
</feature>
<proteinExistence type="predicted"/>
<dbReference type="InterPro" id="IPR019251">
    <property type="entry name" value="DUF2231_TM"/>
</dbReference>
<sequence length="164" mass="17490">MHPHPASVHFPIAFLTLTCGLDLLDGLNADSFAVKALKSDIDITKGAYYLQVLGLITAIPAIVTGFTSTTQIALSQGVIEKQTKNLRPKFVKTFFHSLASTIAVLGNLGIWYCGRSAGKKLEPVALGIETALCVLMFIGANIGGTLVFTHGMGFSGLQRKNKPE</sequence>
<gene>
    <name evidence="4" type="ORF">LTR84_007077</name>
</gene>
<keyword evidence="5" id="KW-1185">Reference proteome</keyword>
<feature type="signal peptide" evidence="2">
    <location>
        <begin position="1"/>
        <end position="29"/>
    </location>
</feature>
<feature type="chain" id="PRO_5043642480" description="DUF2231 domain-containing protein" evidence="2">
    <location>
        <begin position="30"/>
        <end position="164"/>
    </location>
</feature>
<evidence type="ECO:0000259" key="3">
    <source>
        <dbReference type="Pfam" id="PF09990"/>
    </source>
</evidence>
<comment type="caution">
    <text evidence="4">The sequence shown here is derived from an EMBL/GenBank/DDBJ whole genome shotgun (WGS) entry which is preliminary data.</text>
</comment>
<dbReference type="GeneID" id="89975245"/>
<dbReference type="Proteomes" id="UP001358417">
    <property type="component" value="Unassembled WGS sequence"/>
</dbReference>
<name>A0AAV9MZJ5_9EURO</name>
<dbReference type="EMBL" id="JAVRRD010000027">
    <property type="protein sequence ID" value="KAK5047134.1"/>
    <property type="molecule type" value="Genomic_DNA"/>
</dbReference>
<accession>A0AAV9MZJ5</accession>
<evidence type="ECO:0000313" key="4">
    <source>
        <dbReference type="EMBL" id="KAK5047134.1"/>
    </source>
</evidence>